<sequence length="192" mass="21412">MYCTQCNGLKSRVALAVGNDLSGEELELLEKQLKNCDQCRAQYEELQKSYSALQQQLDSAPVPSLQDSVWPQVSAKIAARRRKNRPTRFNFLLPTLTTVACCLALLLVTGQPRYETSPYTDAAESIHPSAPVGWMGNDPNLSPVDNTVQNFPGPQWGSSNQLIDNNTNPYGYNLPRLKHDSTNPYNLHSVKF</sequence>
<dbReference type="EMBL" id="CP037421">
    <property type="protein sequence ID" value="QDT25722.1"/>
    <property type="molecule type" value="Genomic_DNA"/>
</dbReference>
<gene>
    <name evidence="1" type="ORF">Enr10x_10190</name>
</gene>
<accession>A0A518A1U5</accession>
<dbReference type="AlphaFoldDB" id="A0A518A1U5"/>
<keyword evidence="2" id="KW-1185">Reference proteome</keyword>
<dbReference type="RefSeq" id="WP_145104540.1">
    <property type="nucleotide sequence ID" value="NZ_CP036277.1"/>
</dbReference>
<evidence type="ECO:0000313" key="2">
    <source>
        <dbReference type="Proteomes" id="UP000315647"/>
    </source>
</evidence>
<name>A0A518A1U5_9PLAN</name>
<dbReference type="Proteomes" id="UP000315647">
    <property type="component" value="Chromosome"/>
</dbReference>
<reference evidence="1 2" key="1">
    <citation type="submission" date="2019-03" db="EMBL/GenBank/DDBJ databases">
        <title>Deep-cultivation of Planctomycetes and their phenomic and genomic characterization uncovers novel biology.</title>
        <authorList>
            <person name="Wiegand S."/>
            <person name="Jogler M."/>
            <person name="Boedeker C."/>
            <person name="Pinto D."/>
            <person name="Vollmers J."/>
            <person name="Rivas-Marin E."/>
            <person name="Kohn T."/>
            <person name="Peeters S.H."/>
            <person name="Heuer A."/>
            <person name="Rast P."/>
            <person name="Oberbeckmann S."/>
            <person name="Bunk B."/>
            <person name="Jeske O."/>
            <person name="Meyerdierks A."/>
            <person name="Storesund J.E."/>
            <person name="Kallscheuer N."/>
            <person name="Luecker S."/>
            <person name="Lage O.M."/>
            <person name="Pohl T."/>
            <person name="Merkel B.J."/>
            <person name="Hornburger P."/>
            <person name="Mueller R.-W."/>
            <person name="Bruemmer F."/>
            <person name="Labrenz M."/>
            <person name="Spormann A.M."/>
            <person name="Op den Camp H."/>
            <person name="Overmann J."/>
            <person name="Amann R."/>
            <person name="Jetten M.S.M."/>
            <person name="Mascher T."/>
            <person name="Medema M.H."/>
            <person name="Devos D.P."/>
            <person name="Kaster A.-K."/>
            <person name="Ovreas L."/>
            <person name="Rohde M."/>
            <person name="Galperin M.Y."/>
            <person name="Jogler C."/>
        </authorList>
    </citation>
    <scope>NUCLEOTIDE SEQUENCE [LARGE SCALE GENOMIC DNA]</scope>
    <source>
        <strain evidence="1 2">Enr10</strain>
    </source>
</reference>
<protein>
    <submittedName>
        <fullName evidence="1">Uncharacterized protein</fullName>
    </submittedName>
</protein>
<accession>A0A517Q2C7</accession>
<evidence type="ECO:0000313" key="1">
    <source>
        <dbReference type="EMBL" id="QDT25722.1"/>
    </source>
</evidence>
<proteinExistence type="predicted"/>
<organism evidence="1 2">
    <name type="scientific">Gimesia panareensis</name>
    <dbReference type="NCBI Taxonomy" id="2527978"/>
    <lineage>
        <taxon>Bacteria</taxon>
        <taxon>Pseudomonadati</taxon>
        <taxon>Planctomycetota</taxon>
        <taxon>Planctomycetia</taxon>
        <taxon>Planctomycetales</taxon>
        <taxon>Planctomycetaceae</taxon>
        <taxon>Gimesia</taxon>
    </lineage>
</organism>